<proteinExistence type="predicted"/>
<name>A0AAF3ET59_9BILA</name>
<dbReference type="WBParaSite" id="MBELARI_LOCUS17332">
    <property type="protein sequence ID" value="MBELARI_LOCUS17332"/>
    <property type="gene ID" value="MBELARI_LOCUS17332"/>
</dbReference>
<dbReference type="SUPFAM" id="SSF50814">
    <property type="entry name" value="Lipocalins"/>
    <property type="match status" value="1"/>
</dbReference>
<dbReference type="PANTHER" id="PTHR37437">
    <property type="entry name" value="LIPOCALIN-RELATED PROTEIN-RELATED"/>
    <property type="match status" value="1"/>
</dbReference>
<reference evidence="4" key="1">
    <citation type="submission" date="2024-02" db="UniProtKB">
        <authorList>
            <consortium name="WormBaseParasite"/>
        </authorList>
    </citation>
    <scope>IDENTIFICATION</scope>
</reference>
<dbReference type="Gene3D" id="2.40.128.20">
    <property type="match status" value="1"/>
</dbReference>
<dbReference type="Pfam" id="PF24976">
    <property type="entry name" value="Lipocalin_10"/>
    <property type="match status" value="1"/>
</dbReference>
<feature type="chain" id="PRO_5042279619" description="Lipocalin domain-containing protein" evidence="1">
    <location>
        <begin position="19"/>
        <end position="244"/>
    </location>
</feature>
<evidence type="ECO:0000256" key="1">
    <source>
        <dbReference type="SAM" id="SignalP"/>
    </source>
</evidence>
<evidence type="ECO:0000259" key="2">
    <source>
        <dbReference type="Pfam" id="PF24976"/>
    </source>
</evidence>
<feature type="signal peptide" evidence="1">
    <location>
        <begin position="1"/>
        <end position="18"/>
    </location>
</feature>
<dbReference type="AlphaFoldDB" id="A0AAF3ET59"/>
<dbReference type="Proteomes" id="UP000887575">
    <property type="component" value="Unassembled WGS sequence"/>
</dbReference>
<evidence type="ECO:0000313" key="3">
    <source>
        <dbReference type="Proteomes" id="UP000887575"/>
    </source>
</evidence>
<accession>A0AAF3ET59</accession>
<organism evidence="3 4">
    <name type="scientific">Mesorhabditis belari</name>
    <dbReference type="NCBI Taxonomy" id="2138241"/>
    <lineage>
        <taxon>Eukaryota</taxon>
        <taxon>Metazoa</taxon>
        <taxon>Ecdysozoa</taxon>
        <taxon>Nematoda</taxon>
        <taxon>Chromadorea</taxon>
        <taxon>Rhabditida</taxon>
        <taxon>Rhabditina</taxon>
        <taxon>Rhabditomorpha</taxon>
        <taxon>Rhabditoidea</taxon>
        <taxon>Rhabditidae</taxon>
        <taxon>Mesorhabditinae</taxon>
        <taxon>Mesorhabditis</taxon>
    </lineage>
</organism>
<evidence type="ECO:0000313" key="4">
    <source>
        <dbReference type="WBParaSite" id="MBELARI_LOCUS17332"/>
    </source>
</evidence>
<dbReference type="InterPro" id="IPR012674">
    <property type="entry name" value="Calycin"/>
</dbReference>
<feature type="domain" description="Lipocalin" evidence="2">
    <location>
        <begin position="85"/>
        <end position="240"/>
    </location>
</feature>
<keyword evidence="1" id="KW-0732">Signal</keyword>
<sequence length="244" mass="26970">MTSRNFILVFLLIQTAAAQIPKSFAGAIAVPGTHVSLIRLLDNFAASCTKDKNGLAIDQLAGIMKSFNAEDVVKKIYDSLFSSIGDVDLEKLEGNWYTIVDSSDVHPEPCIKTEIQIISRAPFTGTFAVKTTTYTGSESKVYTGFGTQTGPDPGELLIATGHPRERCPYLPVKVFASSPGAPYEYIVLSQPLKHPTMVWARRSEILETRQKEINDFLERHGYMSPITALNSRLQFTNVSWCGFQ</sequence>
<dbReference type="InterPro" id="IPR056868">
    <property type="entry name" value="Lipocalin_dom_nem"/>
</dbReference>
<dbReference type="PANTHER" id="PTHR37437:SF2">
    <property type="entry name" value="LIPOCLN_CYTOSOLIC_FA-BD_DOM DOMAIN-CONTAINING PROTEIN"/>
    <property type="match status" value="1"/>
</dbReference>
<keyword evidence="3" id="KW-1185">Reference proteome</keyword>
<protein>
    <recommendedName>
        <fullName evidence="2">Lipocalin domain-containing protein</fullName>
    </recommendedName>
</protein>